<keyword evidence="3" id="KW-1185">Reference proteome</keyword>
<organism evidence="2 3">
    <name type="scientific">Vanrija humicola</name>
    <name type="common">Yeast</name>
    <name type="synonym">Cryptococcus humicola</name>
    <dbReference type="NCBI Taxonomy" id="5417"/>
    <lineage>
        <taxon>Eukaryota</taxon>
        <taxon>Fungi</taxon>
        <taxon>Dikarya</taxon>
        <taxon>Basidiomycota</taxon>
        <taxon>Agaricomycotina</taxon>
        <taxon>Tremellomycetes</taxon>
        <taxon>Trichosporonales</taxon>
        <taxon>Trichosporonaceae</taxon>
        <taxon>Vanrija</taxon>
    </lineage>
</organism>
<dbReference type="EMBL" id="QKWK01000002">
    <property type="protein sequence ID" value="TXT13249.1"/>
    <property type="molecule type" value="Genomic_DNA"/>
</dbReference>
<feature type="region of interest" description="Disordered" evidence="1">
    <location>
        <begin position="62"/>
        <end position="121"/>
    </location>
</feature>
<reference evidence="2 3" key="1">
    <citation type="journal article" date="2019" name="PLoS Genet.">
        <title>Convergent evolution of linked mating-type loci in basidiomycete fungi.</title>
        <authorList>
            <person name="Sun S."/>
            <person name="Coelho M.A."/>
            <person name="Heitman J."/>
            <person name="Nowrousian M."/>
        </authorList>
    </citation>
    <scope>NUCLEOTIDE SEQUENCE [LARGE SCALE GENOMIC DNA]</scope>
    <source>
        <strain evidence="2 3">CBS 4282</strain>
    </source>
</reference>
<dbReference type="AlphaFoldDB" id="A0A7D8Z2E2"/>
<feature type="region of interest" description="Disordered" evidence="1">
    <location>
        <begin position="1"/>
        <end position="46"/>
    </location>
</feature>
<evidence type="ECO:0000313" key="3">
    <source>
        <dbReference type="Proteomes" id="UP000473826"/>
    </source>
</evidence>
<dbReference type="Proteomes" id="UP000473826">
    <property type="component" value="Unassembled WGS sequence"/>
</dbReference>
<accession>A0A7D8Z2E2</accession>
<feature type="compositionally biased region" description="Basic residues" evidence="1">
    <location>
        <begin position="13"/>
        <end position="25"/>
    </location>
</feature>
<evidence type="ECO:0000256" key="1">
    <source>
        <dbReference type="SAM" id="MobiDB-lite"/>
    </source>
</evidence>
<name>A0A7D8Z2E2_VANHU</name>
<evidence type="ECO:0000313" key="2">
    <source>
        <dbReference type="EMBL" id="TXT13249.1"/>
    </source>
</evidence>
<feature type="region of interest" description="Disordered" evidence="1">
    <location>
        <begin position="187"/>
        <end position="224"/>
    </location>
</feature>
<gene>
    <name evidence="2" type="ORF">VHUM_00616</name>
</gene>
<feature type="compositionally biased region" description="Polar residues" evidence="1">
    <location>
        <begin position="194"/>
        <end position="215"/>
    </location>
</feature>
<proteinExistence type="predicted"/>
<protein>
    <submittedName>
        <fullName evidence="2">Uncharacterized protein</fullName>
    </submittedName>
</protein>
<feature type="compositionally biased region" description="Low complexity" evidence="1">
    <location>
        <begin position="62"/>
        <end position="76"/>
    </location>
</feature>
<feature type="compositionally biased region" description="Polar residues" evidence="1">
    <location>
        <begin position="91"/>
        <end position="100"/>
    </location>
</feature>
<feature type="compositionally biased region" description="Basic residues" evidence="1">
    <location>
        <begin position="101"/>
        <end position="113"/>
    </location>
</feature>
<sequence length="224" mass="24516">MSASCTFATRATRTPRPRSTPRRAPRTAWRPGSLPAASLTASRESRNSCGRRVWVLAAGCGSPSPHCISSSGSTSTRQRTTPHTRPKPQRTPASRPTSSRQPHRGLNSRRSATRPRTSSYGPRLSVSTGLLWVWLGRISRCYRSREQGLSRVTSRFCRTSRQVTTLSCTLSPSRRTLPTFACASRSEGSPRFAASSTSHSAQRAQSSTPSASKLSWKTLRLSRA</sequence>
<comment type="caution">
    <text evidence="2">The sequence shown here is derived from an EMBL/GenBank/DDBJ whole genome shotgun (WGS) entry which is preliminary data.</text>
</comment>